<evidence type="ECO:0000256" key="3">
    <source>
        <dbReference type="ARBA" id="ARBA00022989"/>
    </source>
</evidence>
<protein>
    <recommendedName>
        <fullName evidence="6">Major facilitator superfamily (MFS) profile domain-containing protein</fullName>
    </recommendedName>
</protein>
<dbReference type="eggNOG" id="COG0477">
    <property type="taxonomic scope" value="Bacteria"/>
</dbReference>
<feature type="transmembrane region" description="Helical" evidence="5">
    <location>
        <begin position="94"/>
        <end position="113"/>
    </location>
</feature>
<feature type="transmembrane region" description="Helical" evidence="5">
    <location>
        <begin position="384"/>
        <end position="405"/>
    </location>
</feature>
<dbReference type="AlphaFoldDB" id="D2R1F5"/>
<feature type="transmembrane region" description="Helical" evidence="5">
    <location>
        <begin position="153"/>
        <end position="180"/>
    </location>
</feature>
<dbReference type="EMBL" id="CP001848">
    <property type="protein sequence ID" value="ADB14940.1"/>
    <property type="molecule type" value="Genomic_DNA"/>
</dbReference>
<feature type="transmembrane region" description="Helical" evidence="5">
    <location>
        <begin position="63"/>
        <end position="82"/>
    </location>
</feature>
<feature type="transmembrane region" description="Helical" evidence="5">
    <location>
        <begin position="484"/>
        <end position="507"/>
    </location>
</feature>
<feature type="domain" description="Major facilitator superfamily (MFS) profile" evidence="6">
    <location>
        <begin position="21"/>
        <end position="512"/>
    </location>
</feature>
<evidence type="ECO:0000313" key="8">
    <source>
        <dbReference type="Proteomes" id="UP000001887"/>
    </source>
</evidence>
<dbReference type="OrthoDB" id="183263at2"/>
<evidence type="ECO:0000259" key="6">
    <source>
        <dbReference type="PROSITE" id="PS50850"/>
    </source>
</evidence>
<feature type="transmembrane region" description="Helical" evidence="5">
    <location>
        <begin position="267"/>
        <end position="285"/>
    </location>
</feature>
<keyword evidence="4 5" id="KW-0472">Membrane</keyword>
<dbReference type="PROSITE" id="PS50850">
    <property type="entry name" value="MFS"/>
    <property type="match status" value="1"/>
</dbReference>
<evidence type="ECO:0000256" key="2">
    <source>
        <dbReference type="ARBA" id="ARBA00022692"/>
    </source>
</evidence>
<accession>D2R1F5</accession>
<dbReference type="KEGG" id="psl:Psta_0244"/>
<dbReference type="InterPro" id="IPR036259">
    <property type="entry name" value="MFS_trans_sf"/>
</dbReference>
<feature type="transmembrane region" description="Helical" evidence="5">
    <location>
        <begin position="451"/>
        <end position="472"/>
    </location>
</feature>
<gene>
    <name evidence="7" type="ordered locus">Psta_0244</name>
</gene>
<dbReference type="InterPro" id="IPR011701">
    <property type="entry name" value="MFS"/>
</dbReference>
<dbReference type="PANTHER" id="PTHR23508:SF10">
    <property type="entry name" value="CARBOXYLIC ACID TRANSPORTER PROTEIN HOMOLOG"/>
    <property type="match status" value="1"/>
</dbReference>
<feature type="transmembrane region" description="Helical" evidence="5">
    <location>
        <begin position="361"/>
        <end position="378"/>
    </location>
</feature>
<keyword evidence="2 5" id="KW-0812">Transmembrane</keyword>
<dbReference type="GO" id="GO:0005886">
    <property type="term" value="C:plasma membrane"/>
    <property type="evidence" value="ECO:0007669"/>
    <property type="project" value="TreeGrafter"/>
</dbReference>
<dbReference type="SUPFAM" id="SSF103473">
    <property type="entry name" value="MFS general substrate transporter"/>
    <property type="match status" value="2"/>
</dbReference>
<dbReference type="Pfam" id="PF07690">
    <property type="entry name" value="MFS_1"/>
    <property type="match status" value="1"/>
</dbReference>
<dbReference type="Gene3D" id="1.20.1250.20">
    <property type="entry name" value="MFS general substrate transporter like domains"/>
    <property type="match status" value="2"/>
</dbReference>
<feature type="transmembrane region" description="Helical" evidence="5">
    <location>
        <begin position="119"/>
        <end position="141"/>
    </location>
</feature>
<dbReference type="Proteomes" id="UP000001887">
    <property type="component" value="Chromosome"/>
</dbReference>
<dbReference type="HOGENOM" id="CLU_608165_0_0_0"/>
<feature type="transmembrane region" description="Helical" evidence="5">
    <location>
        <begin position="412"/>
        <end position="431"/>
    </location>
</feature>
<organism evidence="7 8">
    <name type="scientific">Pirellula staleyi (strain ATCC 27377 / DSM 6068 / ICPB 4128)</name>
    <name type="common">Pirella staleyi</name>
    <dbReference type="NCBI Taxonomy" id="530564"/>
    <lineage>
        <taxon>Bacteria</taxon>
        <taxon>Pseudomonadati</taxon>
        <taxon>Planctomycetota</taxon>
        <taxon>Planctomycetia</taxon>
        <taxon>Pirellulales</taxon>
        <taxon>Pirellulaceae</taxon>
        <taxon>Pirellula</taxon>
    </lineage>
</organism>
<evidence type="ECO:0000256" key="4">
    <source>
        <dbReference type="ARBA" id="ARBA00023136"/>
    </source>
</evidence>
<dbReference type="GO" id="GO:0046943">
    <property type="term" value="F:carboxylic acid transmembrane transporter activity"/>
    <property type="evidence" value="ECO:0007669"/>
    <property type="project" value="TreeGrafter"/>
</dbReference>
<proteinExistence type="predicted"/>
<keyword evidence="3 5" id="KW-1133">Transmembrane helix</keyword>
<dbReference type="STRING" id="530564.Psta_0244"/>
<comment type="subcellular location">
    <subcellularLocation>
        <location evidence="1">Membrane</location>
        <topology evidence="1">Multi-pass membrane protein</topology>
    </subcellularLocation>
</comment>
<evidence type="ECO:0000256" key="5">
    <source>
        <dbReference type="SAM" id="Phobius"/>
    </source>
</evidence>
<dbReference type="PANTHER" id="PTHR23508">
    <property type="entry name" value="CARBOXYLIC ACID TRANSPORTER PROTEIN HOMOLOG"/>
    <property type="match status" value="1"/>
</dbReference>
<reference evidence="7 8" key="1">
    <citation type="journal article" date="2009" name="Stand. Genomic Sci.">
        <title>Complete genome sequence of Pirellula staleyi type strain (ATCC 27377).</title>
        <authorList>
            <person name="Clum A."/>
            <person name="Tindall B.J."/>
            <person name="Sikorski J."/>
            <person name="Ivanova N."/>
            <person name="Mavrommatis K."/>
            <person name="Lucas S."/>
            <person name="Glavina del Rio T."/>
            <person name="Nolan M."/>
            <person name="Chen F."/>
            <person name="Tice H."/>
            <person name="Pitluck S."/>
            <person name="Cheng J.F."/>
            <person name="Chertkov O."/>
            <person name="Brettin T."/>
            <person name="Han C."/>
            <person name="Detter J.C."/>
            <person name="Kuske C."/>
            <person name="Bruce D."/>
            <person name="Goodwin L."/>
            <person name="Ovchinikova G."/>
            <person name="Pati A."/>
            <person name="Mikhailova N."/>
            <person name="Chen A."/>
            <person name="Palaniappan K."/>
            <person name="Land M."/>
            <person name="Hauser L."/>
            <person name="Chang Y.J."/>
            <person name="Jeffries C.D."/>
            <person name="Chain P."/>
            <person name="Rohde M."/>
            <person name="Goker M."/>
            <person name="Bristow J."/>
            <person name="Eisen J.A."/>
            <person name="Markowitz V."/>
            <person name="Hugenholtz P."/>
            <person name="Kyrpides N.C."/>
            <person name="Klenk H.P."/>
            <person name="Lapidus A."/>
        </authorList>
    </citation>
    <scope>NUCLEOTIDE SEQUENCE [LARGE SCALE GENOMIC DNA]</scope>
    <source>
        <strain evidence="8">ATCC 27377 / DSM 6068 / ICPB 4128</strain>
    </source>
</reference>
<sequence>MSAAPSLAPPPSKWTTVTWLVCIIASIGFAFDIYELLMLPLIARPALMELGGFAPGTTGFSNWVGILFYVPAVAGGIFGLLGGYLTDLLGRRRVLTWSILLYAFAAFAAGFSTNLYMLLFFRCLVFIGVCVEFVAAVAWLAELFKDPQEREGVLGFTQAFSSIGGLMVALANGIAIAWAVGQPAPLLFGITLPAFQLPEIPGLLGTIKDPTAAWRYTLMSGLIPAIPLIIIRPFLPESPAWAKKRESGTLRRPSIAELFEPKLRRTTIVVTLMFACSFGAAFGAIQQMPQIVPGLPDVQAEIKAAVAKDFTPEQREALQTKLAGEGKSEEEIKKAIGAQTGKISGPIIQKKASHATKIQEIGGLIGRFAIAGLMLLIVSRRALLRIFLIPGLVIMPLVFGWAAVTSLSYLEYGIFIAGFLTVAQFSFWGNYLPHVYPVHLRGTGESFAANIGGRLIGTSFAAVTQWLALYLPNADKSPIVAAHNVAYVAAGVAFAVYLVNFIATFWLPEPDMTKHDD</sequence>
<feature type="transmembrane region" description="Helical" evidence="5">
    <location>
        <begin position="216"/>
        <end position="235"/>
    </location>
</feature>
<evidence type="ECO:0000256" key="1">
    <source>
        <dbReference type="ARBA" id="ARBA00004141"/>
    </source>
</evidence>
<evidence type="ECO:0000313" key="7">
    <source>
        <dbReference type="EMBL" id="ADB14940.1"/>
    </source>
</evidence>
<name>D2R1F5_PIRSD</name>
<keyword evidence="8" id="KW-1185">Reference proteome</keyword>
<dbReference type="InterPro" id="IPR020846">
    <property type="entry name" value="MFS_dom"/>
</dbReference>
<feature type="transmembrane region" description="Helical" evidence="5">
    <location>
        <begin position="20"/>
        <end position="43"/>
    </location>
</feature>